<feature type="region of interest" description="Disordered" evidence="1">
    <location>
        <begin position="1"/>
        <end position="75"/>
    </location>
</feature>
<dbReference type="InterPro" id="IPR011598">
    <property type="entry name" value="bHLH_dom"/>
</dbReference>
<feature type="compositionally biased region" description="Low complexity" evidence="1">
    <location>
        <begin position="1"/>
        <end position="10"/>
    </location>
</feature>
<reference evidence="3" key="3">
    <citation type="submission" date="2025-08" db="UniProtKB">
        <authorList>
            <consortium name="Ensembl"/>
        </authorList>
    </citation>
    <scope>IDENTIFICATION</scope>
</reference>
<dbReference type="GO" id="GO:0000977">
    <property type="term" value="F:RNA polymerase II transcription regulatory region sequence-specific DNA binding"/>
    <property type="evidence" value="ECO:0007669"/>
    <property type="project" value="TreeGrafter"/>
</dbReference>
<feature type="compositionally biased region" description="Basic residues" evidence="1">
    <location>
        <begin position="57"/>
        <end position="71"/>
    </location>
</feature>
<protein>
    <recommendedName>
        <fullName evidence="2">BHLH domain-containing protein</fullName>
    </recommendedName>
</protein>
<evidence type="ECO:0000313" key="4">
    <source>
        <dbReference type="Proteomes" id="UP000018467"/>
    </source>
</evidence>
<reference evidence="4" key="2">
    <citation type="journal article" date="2014" name="Nat. Commun.">
        <title>The cavefish genome reveals candidate genes for eye loss.</title>
        <authorList>
            <person name="McGaugh S.E."/>
            <person name="Gross J.B."/>
            <person name="Aken B."/>
            <person name="Blin M."/>
            <person name="Borowsky R."/>
            <person name="Chalopin D."/>
            <person name="Hinaux H."/>
            <person name="Jeffery W.R."/>
            <person name="Keene A."/>
            <person name="Ma L."/>
            <person name="Minx P."/>
            <person name="Murphy D."/>
            <person name="O'Quin K.E."/>
            <person name="Retaux S."/>
            <person name="Rohner N."/>
            <person name="Searle S.M."/>
            <person name="Stahl B.A."/>
            <person name="Tabin C."/>
            <person name="Volff J.N."/>
            <person name="Yoshizawa M."/>
            <person name="Warren W.C."/>
        </authorList>
    </citation>
    <scope>NUCLEOTIDE SEQUENCE [LARGE SCALE GENOMIC DNA]</scope>
    <source>
        <strain evidence="4">female</strain>
    </source>
</reference>
<dbReference type="GO" id="GO:0000981">
    <property type="term" value="F:DNA-binding transcription factor activity, RNA polymerase II-specific"/>
    <property type="evidence" value="ECO:0007669"/>
    <property type="project" value="TreeGrafter"/>
</dbReference>
<dbReference type="SUPFAM" id="SSF47459">
    <property type="entry name" value="HLH, helix-loop-helix DNA-binding domain"/>
    <property type="match status" value="1"/>
</dbReference>
<dbReference type="PROSITE" id="PS50888">
    <property type="entry name" value="BHLH"/>
    <property type="match status" value="1"/>
</dbReference>
<dbReference type="InParanoid" id="W5LU11"/>
<dbReference type="PANTHER" id="PTHR23349">
    <property type="entry name" value="BASIC HELIX-LOOP-HELIX TRANSCRIPTION FACTOR, TWIST"/>
    <property type="match status" value="1"/>
</dbReference>
<dbReference type="STRING" id="7994.ENSAMXP00000026627"/>
<reference evidence="4" key="1">
    <citation type="submission" date="2013-03" db="EMBL/GenBank/DDBJ databases">
        <authorList>
            <person name="Jeffery W."/>
            <person name="Warren W."/>
            <person name="Wilson R.K."/>
        </authorList>
    </citation>
    <scope>NUCLEOTIDE SEQUENCE</scope>
    <source>
        <strain evidence="4">female</strain>
    </source>
</reference>
<dbReference type="Gene3D" id="4.10.280.10">
    <property type="entry name" value="Helix-loop-helix DNA-binding domain"/>
    <property type="match status" value="1"/>
</dbReference>
<dbReference type="InterPro" id="IPR036638">
    <property type="entry name" value="HLH_DNA-bd_sf"/>
</dbReference>
<dbReference type="HOGENOM" id="CLU_981914_0_0_1"/>
<evidence type="ECO:0000259" key="2">
    <source>
        <dbReference type="PROSITE" id="PS50888"/>
    </source>
</evidence>
<reference evidence="3" key="4">
    <citation type="submission" date="2025-09" db="UniProtKB">
        <authorList>
            <consortium name="Ensembl"/>
        </authorList>
    </citation>
    <scope>IDENTIFICATION</scope>
</reference>
<accession>W5LU11</accession>
<name>W5LU11_ASTMX</name>
<sequence length="305" mass="34366">MSLSSTSTDSEFSEDELESCPMGLGEDSSSEEPMKRSSPASESEGGPRASKVEMSRVAKKRSRPPRSKARRVAANVRERKRILDYNQAFNALRTALKHDLSGKRLSKIATLRRAIHRISALSMLLRDDSSSCGHPECRTRLKKEEPSSAASKGFLDQPENYNQRHSPHQHAVSPQMQMYQDRNPGNPANPGNAGNPAHSPHYSHSTQPYMTHRHYGHPQEDLAQSYYGGANSYHYGFKATCHQDHMDCFVDSSAVPFSWQQGYLQTSGLTHCFWITLCLYSWCKNSSSSSIFLLIIFYLGFQLDW</sequence>
<dbReference type="SMART" id="SM00353">
    <property type="entry name" value="HLH"/>
    <property type="match status" value="1"/>
</dbReference>
<dbReference type="GO" id="GO:0032502">
    <property type="term" value="P:developmental process"/>
    <property type="evidence" value="ECO:0007669"/>
    <property type="project" value="TreeGrafter"/>
</dbReference>
<dbReference type="CDD" id="cd18912">
    <property type="entry name" value="bHLH_TS_bHLHa9"/>
    <property type="match status" value="1"/>
</dbReference>
<evidence type="ECO:0000256" key="1">
    <source>
        <dbReference type="SAM" id="MobiDB-lite"/>
    </source>
</evidence>
<organism evidence="3 4">
    <name type="scientific">Astyanax mexicanus</name>
    <name type="common">Blind cave fish</name>
    <name type="synonym">Astyanax fasciatus mexicanus</name>
    <dbReference type="NCBI Taxonomy" id="7994"/>
    <lineage>
        <taxon>Eukaryota</taxon>
        <taxon>Metazoa</taxon>
        <taxon>Chordata</taxon>
        <taxon>Craniata</taxon>
        <taxon>Vertebrata</taxon>
        <taxon>Euteleostomi</taxon>
        <taxon>Actinopterygii</taxon>
        <taxon>Neopterygii</taxon>
        <taxon>Teleostei</taxon>
        <taxon>Ostariophysi</taxon>
        <taxon>Characiformes</taxon>
        <taxon>Characoidei</taxon>
        <taxon>Acestrorhamphidae</taxon>
        <taxon>Acestrorhamphinae</taxon>
        <taxon>Astyanax</taxon>
    </lineage>
</organism>
<dbReference type="GO" id="GO:0046983">
    <property type="term" value="F:protein dimerization activity"/>
    <property type="evidence" value="ECO:0007669"/>
    <property type="project" value="InterPro"/>
</dbReference>
<feature type="region of interest" description="Disordered" evidence="1">
    <location>
        <begin position="127"/>
        <end position="204"/>
    </location>
</feature>
<proteinExistence type="predicted"/>
<dbReference type="GeneTree" id="ENSGT00390000002453"/>
<dbReference type="AlphaFoldDB" id="W5LU11"/>
<dbReference type="Proteomes" id="UP000018467">
    <property type="component" value="Unassembled WGS sequence"/>
</dbReference>
<feature type="compositionally biased region" description="Low complexity" evidence="1">
    <location>
        <begin position="183"/>
        <end position="197"/>
    </location>
</feature>
<feature type="domain" description="BHLH" evidence="2">
    <location>
        <begin position="69"/>
        <end position="121"/>
    </location>
</feature>
<dbReference type="InterPro" id="IPR050283">
    <property type="entry name" value="E-box_TF_Regulators"/>
</dbReference>
<dbReference type="PANTHER" id="PTHR23349:SF10">
    <property type="entry name" value="CLASS A BASIC HELIX-LOOP-HELIX PROTEIN 9"/>
    <property type="match status" value="1"/>
</dbReference>
<dbReference type="eggNOG" id="ENOG502S6SC">
    <property type="taxonomic scope" value="Eukaryota"/>
</dbReference>
<dbReference type="Pfam" id="PF00010">
    <property type="entry name" value="HLH"/>
    <property type="match status" value="1"/>
</dbReference>
<dbReference type="Bgee" id="ENSAMXG00000025922">
    <property type="expression patterns" value="Expressed in embryo and 1 other cell type or tissue"/>
</dbReference>
<evidence type="ECO:0000313" key="3">
    <source>
        <dbReference type="Ensembl" id="ENSAMXP00000026627.2"/>
    </source>
</evidence>
<feature type="compositionally biased region" description="Basic and acidic residues" evidence="1">
    <location>
        <begin position="127"/>
        <end position="146"/>
    </location>
</feature>
<keyword evidence="4" id="KW-1185">Reference proteome</keyword>
<dbReference type="Ensembl" id="ENSAMXT00000026648.2">
    <property type="protein sequence ID" value="ENSAMXP00000026627.2"/>
    <property type="gene ID" value="ENSAMXG00000025922.2"/>
</dbReference>